<keyword evidence="3" id="KW-1185">Reference proteome</keyword>
<gene>
    <name evidence="2" type="ORF">LECACI_7A001877</name>
</gene>
<evidence type="ECO:0008006" key="4">
    <source>
        <dbReference type="Google" id="ProtNLM"/>
    </source>
</evidence>
<keyword evidence="1" id="KW-0732">Signal</keyword>
<proteinExistence type="predicted"/>
<feature type="signal peptide" evidence="1">
    <location>
        <begin position="1"/>
        <end position="19"/>
    </location>
</feature>
<dbReference type="AlphaFoldDB" id="A0AAI8YTU4"/>
<protein>
    <recommendedName>
        <fullName evidence="4">AA1-like domain-containing protein</fullName>
    </recommendedName>
</protein>
<accession>A0AAI8YTU4</accession>
<name>A0AAI8YTU4_9PEZI</name>
<feature type="chain" id="PRO_5042493699" description="AA1-like domain-containing protein" evidence="1">
    <location>
        <begin position="20"/>
        <end position="167"/>
    </location>
</feature>
<evidence type="ECO:0000256" key="1">
    <source>
        <dbReference type="SAM" id="SignalP"/>
    </source>
</evidence>
<evidence type="ECO:0000313" key="3">
    <source>
        <dbReference type="Proteomes" id="UP001296104"/>
    </source>
</evidence>
<reference evidence="2" key="1">
    <citation type="submission" date="2023-11" db="EMBL/GenBank/DDBJ databases">
        <authorList>
            <person name="Alioto T."/>
            <person name="Alioto T."/>
            <person name="Gomez Garrido J."/>
        </authorList>
    </citation>
    <scope>NUCLEOTIDE SEQUENCE</scope>
</reference>
<organism evidence="2 3">
    <name type="scientific">Lecanosticta acicola</name>
    <dbReference type="NCBI Taxonomy" id="111012"/>
    <lineage>
        <taxon>Eukaryota</taxon>
        <taxon>Fungi</taxon>
        <taxon>Dikarya</taxon>
        <taxon>Ascomycota</taxon>
        <taxon>Pezizomycotina</taxon>
        <taxon>Dothideomycetes</taxon>
        <taxon>Dothideomycetidae</taxon>
        <taxon>Mycosphaerellales</taxon>
        <taxon>Mycosphaerellaceae</taxon>
        <taxon>Lecanosticta</taxon>
    </lineage>
</organism>
<sequence>MHMISVITGLAGLAATAYAALLVERAALASDQPLQITNLTLYHPHAGNTTVEFNVYDPEPLTKNAPSATCTASWAADNYPKDTYILCNNTAFAWNFAEWNGYQDFTIGLEHQFTDPAVGKPPYDQLTVFGHGPYNKNVLFCEGAGSQMVCNQKKGTIVEAHIYATTA</sequence>
<comment type="caution">
    <text evidence="2">The sequence shown here is derived from an EMBL/GenBank/DDBJ whole genome shotgun (WGS) entry which is preliminary data.</text>
</comment>
<dbReference type="Proteomes" id="UP001296104">
    <property type="component" value="Unassembled WGS sequence"/>
</dbReference>
<evidence type="ECO:0000313" key="2">
    <source>
        <dbReference type="EMBL" id="CAK3864701.1"/>
    </source>
</evidence>
<dbReference type="EMBL" id="CAVMBE010000007">
    <property type="protein sequence ID" value="CAK3864701.1"/>
    <property type="molecule type" value="Genomic_DNA"/>
</dbReference>